<dbReference type="EMBL" id="JAMQBK010000133">
    <property type="protein sequence ID" value="MCM2375136.1"/>
    <property type="molecule type" value="Genomic_DNA"/>
</dbReference>
<keyword evidence="2" id="KW-0489">Methyltransferase</keyword>
<proteinExistence type="predicted"/>
<dbReference type="SUPFAM" id="SSF53335">
    <property type="entry name" value="S-adenosyl-L-methionine-dependent methyltransferases"/>
    <property type="match status" value="1"/>
</dbReference>
<protein>
    <submittedName>
        <fullName evidence="2">Class I SAM-dependent methyltransferase</fullName>
    </submittedName>
</protein>
<evidence type="ECO:0000313" key="3">
    <source>
        <dbReference type="Proteomes" id="UP001202961"/>
    </source>
</evidence>
<dbReference type="Gene3D" id="3.40.50.150">
    <property type="entry name" value="Vaccinia Virus protein VP39"/>
    <property type="match status" value="1"/>
</dbReference>
<dbReference type="Pfam" id="PF08484">
    <property type="entry name" value="Methyltransf_14"/>
    <property type="match status" value="1"/>
</dbReference>
<dbReference type="InterPro" id="IPR013691">
    <property type="entry name" value="MeTrfase_14"/>
</dbReference>
<sequence length="399" mass="44036">MSDTKIKSSTCPGCEASELSPFFQVDSVAANVGTLPQTREQALQAPSGSIDLVICRGCGLIHNRRFDVSQVGFEPGYEVSLFHTKVFREFIQGVCEQLIRRHDLHAKRVLEIGCGGGDFLKLLCELGGNQGIGVDPTVPARHVEAVGDGQVTLIPGYFTDEHAELIGDFVCCLSVFEAVPASLEFLRTLRRCIGDRDVPIYFEVFNGFRSIQQSEVWSIHYEQCNYFGLQSLTGLFQAAGFDVTRSGTCYQGDQYLFVEAVPAEARPIEALAESASDSVQEMVRCTERFQKDYFERAGMWRKRMSQWKADQSDVVVWGSGGKGISFLNAVEGSEIVRSVIDVNPNRQGRFIPLSGHEIVSPETLAAQPADVVIVTNALYQEEIRSQLNQLGMTAELLVA</sequence>
<evidence type="ECO:0000313" key="2">
    <source>
        <dbReference type="EMBL" id="MCM2375136.1"/>
    </source>
</evidence>
<gene>
    <name evidence="2" type="ORF">NB063_31320</name>
</gene>
<dbReference type="Proteomes" id="UP001202961">
    <property type="component" value="Unassembled WGS sequence"/>
</dbReference>
<dbReference type="GO" id="GO:0008168">
    <property type="term" value="F:methyltransferase activity"/>
    <property type="evidence" value="ECO:0007669"/>
    <property type="project" value="UniProtKB-KW"/>
</dbReference>
<keyword evidence="3" id="KW-1185">Reference proteome</keyword>
<dbReference type="Gene3D" id="3.40.50.720">
    <property type="entry name" value="NAD(P)-binding Rossmann-like Domain"/>
    <property type="match status" value="1"/>
</dbReference>
<feature type="domain" description="C-methyltransferase" evidence="1">
    <location>
        <begin position="282"/>
        <end position="390"/>
    </location>
</feature>
<evidence type="ECO:0000259" key="1">
    <source>
        <dbReference type="Pfam" id="PF08484"/>
    </source>
</evidence>
<accession>A0ABT0UE89</accession>
<comment type="caution">
    <text evidence="2">The sequence shown here is derived from an EMBL/GenBank/DDBJ whole genome shotgun (WGS) entry which is preliminary data.</text>
</comment>
<dbReference type="GO" id="GO:0032259">
    <property type="term" value="P:methylation"/>
    <property type="evidence" value="ECO:0007669"/>
    <property type="project" value="UniProtKB-KW"/>
</dbReference>
<organism evidence="2 3">
    <name type="scientific">Aporhodopirellula aestuarii</name>
    <dbReference type="NCBI Taxonomy" id="2950107"/>
    <lineage>
        <taxon>Bacteria</taxon>
        <taxon>Pseudomonadati</taxon>
        <taxon>Planctomycetota</taxon>
        <taxon>Planctomycetia</taxon>
        <taxon>Pirellulales</taxon>
        <taxon>Pirellulaceae</taxon>
        <taxon>Aporhodopirellula</taxon>
    </lineage>
</organism>
<dbReference type="Pfam" id="PF13489">
    <property type="entry name" value="Methyltransf_23"/>
    <property type="match status" value="1"/>
</dbReference>
<dbReference type="RefSeq" id="WP_250933669.1">
    <property type="nucleotide sequence ID" value="NZ_JAMQBK010000133.1"/>
</dbReference>
<dbReference type="CDD" id="cd02440">
    <property type="entry name" value="AdoMet_MTases"/>
    <property type="match status" value="1"/>
</dbReference>
<reference evidence="2 3" key="1">
    <citation type="journal article" date="2022" name="Syst. Appl. Microbiol.">
        <title>Rhodopirellula aestuarii sp. nov., a novel member of the genus Rhodopirellula isolated from brackish sediments collected in the Tagus River estuary, Portugal.</title>
        <authorList>
            <person name="Vitorino I.R."/>
            <person name="Klimek D."/>
            <person name="Calusinska M."/>
            <person name="Lobo-da-Cunha A."/>
            <person name="Vasconcelos V."/>
            <person name="Lage O.M."/>
        </authorList>
    </citation>
    <scope>NUCLEOTIDE SEQUENCE [LARGE SCALE GENOMIC DNA]</scope>
    <source>
        <strain evidence="2 3">ICT_H3.1</strain>
    </source>
</reference>
<dbReference type="InterPro" id="IPR029063">
    <property type="entry name" value="SAM-dependent_MTases_sf"/>
</dbReference>
<name>A0ABT0UE89_9BACT</name>
<keyword evidence="2" id="KW-0808">Transferase</keyword>